<keyword evidence="2" id="KW-1185">Reference proteome</keyword>
<protein>
    <submittedName>
        <fullName evidence="1">Uncharacterized protein</fullName>
    </submittedName>
</protein>
<gene>
    <name evidence="1" type="ORF">C5167_020014</name>
</gene>
<evidence type="ECO:0000313" key="1">
    <source>
        <dbReference type="EMBL" id="RZC51589.1"/>
    </source>
</evidence>
<dbReference type="AlphaFoldDB" id="A0A4Y7IVQ8"/>
<reference evidence="1 2" key="1">
    <citation type="journal article" date="2018" name="Science">
        <title>The opium poppy genome and morphinan production.</title>
        <authorList>
            <person name="Guo L."/>
            <person name="Winzer T."/>
            <person name="Yang X."/>
            <person name="Li Y."/>
            <person name="Ning Z."/>
            <person name="He Z."/>
            <person name="Teodor R."/>
            <person name="Lu Y."/>
            <person name="Bowser T.A."/>
            <person name="Graham I.A."/>
            <person name="Ye K."/>
        </authorList>
    </citation>
    <scope>NUCLEOTIDE SEQUENCE [LARGE SCALE GENOMIC DNA]</scope>
    <source>
        <strain evidence="2">cv. HN1</strain>
        <tissue evidence="1">Leaves</tissue>
    </source>
</reference>
<accession>A0A4Y7IVQ8</accession>
<organism evidence="1 2">
    <name type="scientific">Papaver somniferum</name>
    <name type="common">Opium poppy</name>
    <dbReference type="NCBI Taxonomy" id="3469"/>
    <lineage>
        <taxon>Eukaryota</taxon>
        <taxon>Viridiplantae</taxon>
        <taxon>Streptophyta</taxon>
        <taxon>Embryophyta</taxon>
        <taxon>Tracheophyta</taxon>
        <taxon>Spermatophyta</taxon>
        <taxon>Magnoliopsida</taxon>
        <taxon>Ranunculales</taxon>
        <taxon>Papaveraceae</taxon>
        <taxon>Papaveroideae</taxon>
        <taxon>Papaver</taxon>
    </lineage>
</organism>
<dbReference type="Proteomes" id="UP000316621">
    <property type="component" value="Chromosome 2"/>
</dbReference>
<sequence length="82" mass="9516">MESKVLDWEAPKALLEYSASCRRRFFEIEVFVDNLSAQLEQNIKYHFTVPLFLSSGTVTLFGKFLETFPFHNKVCSPGNTYM</sequence>
<dbReference type="Gramene" id="RZC51589">
    <property type="protein sequence ID" value="RZC51589"/>
    <property type="gene ID" value="C5167_020014"/>
</dbReference>
<proteinExistence type="predicted"/>
<name>A0A4Y7IVQ8_PAPSO</name>
<dbReference type="EMBL" id="CM010716">
    <property type="protein sequence ID" value="RZC51589.1"/>
    <property type="molecule type" value="Genomic_DNA"/>
</dbReference>
<evidence type="ECO:0000313" key="2">
    <source>
        <dbReference type="Proteomes" id="UP000316621"/>
    </source>
</evidence>